<dbReference type="InterPro" id="IPR011250">
    <property type="entry name" value="OMP/PagP_B-barrel"/>
</dbReference>
<proteinExistence type="predicted"/>
<dbReference type="RefSeq" id="WP_142786884.1">
    <property type="nucleotide sequence ID" value="NZ_VHJK01000001.1"/>
</dbReference>
<dbReference type="EMBL" id="VHJK01000001">
    <property type="protein sequence ID" value="TRD10622.1"/>
    <property type="molecule type" value="Genomic_DNA"/>
</dbReference>
<dbReference type="SUPFAM" id="SSF56925">
    <property type="entry name" value="OMPA-like"/>
    <property type="match status" value="1"/>
</dbReference>
<name>A0A547P900_9SPHN</name>
<dbReference type="Gene3D" id="2.40.160.20">
    <property type="match status" value="1"/>
</dbReference>
<keyword evidence="4" id="KW-1185">Reference proteome</keyword>
<feature type="domain" description="Msp4/OMP-like" evidence="2">
    <location>
        <begin position="78"/>
        <end position="220"/>
    </location>
</feature>
<feature type="signal peptide" evidence="1">
    <location>
        <begin position="1"/>
        <end position="26"/>
    </location>
</feature>
<keyword evidence="1" id="KW-0732">Signal</keyword>
<sequence>MINPLKSSVIPAAVIAIASLPTAALAEGPYVSISGGVALPEDSTNSGEFDTAVPATEDFGAIPAGTELGWNTEFDTGFAIAGQLGYAFENGFRVEAEAAYSEYGVSTHSGLIVGGTNIDSVDVAILTRGAANAANPTVGAVIADGQGQVSNFGIFGNVFYDFDTGSAVKPYIGAGIGYQWVDVDYSPSGVAVGDDTDGVFAYQLMVGASAEITDGVELFGQYTWRDSTEDADIALSLVPATLGVESAQSILSAGIRFTFGG</sequence>
<gene>
    <name evidence="3" type="ORF">FGU71_01235</name>
</gene>
<evidence type="ECO:0000259" key="2">
    <source>
        <dbReference type="Pfam" id="PF01617"/>
    </source>
</evidence>
<dbReference type="AlphaFoldDB" id="A0A547P900"/>
<comment type="caution">
    <text evidence="3">The sequence shown here is derived from an EMBL/GenBank/DDBJ whole genome shotgun (WGS) entry which is preliminary data.</text>
</comment>
<accession>A0A547P900</accession>
<dbReference type="OrthoDB" id="9810784at2"/>
<feature type="chain" id="PRO_5021936887" evidence="1">
    <location>
        <begin position="27"/>
        <end position="261"/>
    </location>
</feature>
<dbReference type="Proteomes" id="UP000316343">
    <property type="component" value="Unassembled WGS sequence"/>
</dbReference>
<evidence type="ECO:0000256" key="1">
    <source>
        <dbReference type="SAM" id="SignalP"/>
    </source>
</evidence>
<evidence type="ECO:0000313" key="3">
    <source>
        <dbReference type="EMBL" id="TRD10622.1"/>
    </source>
</evidence>
<dbReference type="Pfam" id="PF01617">
    <property type="entry name" value="Surface_Ag_2"/>
    <property type="match status" value="1"/>
</dbReference>
<organism evidence="3 4">
    <name type="scientific">Erythrobacter insulae</name>
    <dbReference type="NCBI Taxonomy" id="2584124"/>
    <lineage>
        <taxon>Bacteria</taxon>
        <taxon>Pseudomonadati</taxon>
        <taxon>Pseudomonadota</taxon>
        <taxon>Alphaproteobacteria</taxon>
        <taxon>Sphingomonadales</taxon>
        <taxon>Erythrobacteraceae</taxon>
        <taxon>Erythrobacter/Porphyrobacter group</taxon>
        <taxon>Erythrobacter</taxon>
    </lineage>
</organism>
<reference evidence="3 4" key="1">
    <citation type="submission" date="2019-06" db="EMBL/GenBank/DDBJ databases">
        <title>Erythrobacter insulae sp. nov., isolated from a tidal flat.</title>
        <authorList>
            <person name="Yoon J.-H."/>
        </authorList>
    </citation>
    <scope>NUCLEOTIDE SEQUENCE [LARGE SCALE GENOMIC DNA]</scope>
    <source>
        <strain evidence="3 4">JBTF-M21</strain>
    </source>
</reference>
<evidence type="ECO:0000313" key="4">
    <source>
        <dbReference type="Proteomes" id="UP000316343"/>
    </source>
</evidence>
<protein>
    <submittedName>
        <fullName evidence="3">P44/Msp2 family outer membrane protein</fullName>
    </submittedName>
</protein>
<dbReference type="InterPro" id="IPR002566">
    <property type="entry name" value="Msp4_OMP-like"/>
</dbReference>